<feature type="compositionally biased region" description="Polar residues" evidence="8">
    <location>
        <begin position="550"/>
        <end position="565"/>
    </location>
</feature>
<dbReference type="GeneID" id="109384875"/>
<feature type="region of interest" description="Disordered" evidence="8">
    <location>
        <begin position="536"/>
        <end position="565"/>
    </location>
</feature>
<evidence type="ECO:0000256" key="3">
    <source>
        <dbReference type="ARBA" id="ARBA00022853"/>
    </source>
</evidence>
<dbReference type="GO" id="GO:0035267">
    <property type="term" value="C:NuA4 histone acetyltransferase complex"/>
    <property type="evidence" value="ECO:0007669"/>
    <property type="project" value="InterPro"/>
</dbReference>
<dbReference type="Pfam" id="PF06752">
    <property type="entry name" value="E_Pc_C"/>
    <property type="match status" value="1"/>
</dbReference>
<dbReference type="InterPro" id="IPR009607">
    <property type="entry name" value="Enhancer_polycomb_C"/>
</dbReference>
<feature type="compositionally biased region" description="Polar residues" evidence="8">
    <location>
        <begin position="483"/>
        <end position="492"/>
    </location>
</feature>
<evidence type="ECO:0000256" key="5">
    <source>
        <dbReference type="ARBA" id="ARBA00023163"/>
    </source>
</evidence>
<keyword evidence="11" id="KW-1185">Reference proteome</keyword>
<dbReference type="RefSeq" id="XP_019502100.1">
    <property type="nucleotide sequence ID" value="XM_019646555.1"/>
</dbReference>
<feature type="domain" description="Enhancer of polycomb-like N-terminal" evidence="10">
    <location>
        <begin position="7"/>
        <end position="148"/>
    </location>
</feature>
<evidence type="ECO:0000256" key="4">
    <source>
        <dbReference type="ARBA" id="ARBA00023015"/>
    </source>
</evidence>
<dbReference type="CTD" id="26122"/>
<reference evidence="12" key="1">
    <citation type="submission" date="2025-08" db="UniProtKB">
        <authorList>
            <consortium name="RefSeq"/>
        </authorList>
    </citation>
    <scope>IDENTIFICATION</scope>
    <source>
        <tissue evidence="12">Muscle</tissue>
    </source>
</reference>
<feature type="region of interest" description="Disordered" evidence="8">
    <location>
        <begin position="582"/>
        <end position="609"/>
    </location>
</feature>
<evidence type="ECO:0000259" key="10">
    <source>
        <dbReference type="Pfam" id="PF10513"/>
    </source>
</evidence>
<dbReference type="GO" id="GO:0005634">
    <property type="term" value="C:nucleus"/>
    <property type="evidence" value="ECO:0007669"/>
    <property type="project" value="UniProtKB-SubCell"/>
</dbReference>
<dbReference type="Pfam" id="PF10513">
    <property type="entry name" value="EPL1"/>
    <property type="match status" value="1"/>
</dbReference>
<dbReference type="Proteomes" id="UP000694851">
    <property type="component" value="Unplaced"/>
</dbReference>
<feature type="compositionally biased region" description="Low complexity" evidence="8">
    <location>
        <begin position="536"/>
        <end position="549"/>
    </location>
</feature>
<comment type="similarity">
    <text evidence="2 7">Belongs to the enhancer of polycomb family.</text>
</comment>
<evidence type="ECO:0000313" key="12">
    <source>
        <dbReference type="RefSeq" id="XP_019502100.1"/>
    </source>
</evidence>
<comment type="subcellular location">
    <subcellularLocation>
        <location evidence="1 7">Nucleus</location>
    </subcellularLocation>
</comment>
<protein>
    <recommendedName>
        <fullName evidence="7">Enhancer of polycomb homolog</fullName>
    </recommendedName>
</protein>
<name>A0A8B7RSL3_HIPAR</name>
<dbReference type="GO" id="GO:0006325">
    <property type="term" value="P:chromatin organization"/>
    <property type="evidence" value="ECO:0007669"/>
    <property type="project" value="UniProtKB-KW"/>
</dbReference>
<evidence type="ECO:0000256" key="7">
    <source>
        <dbReference type="RuleBase" id="RU361124"/>
    </source>
</evidence>
<feature type="region of interest" description="Disordered" evidence="8">
    <location>
        <begin position="474"/>
        <end position="493"/>
    </location>
</feature>
<gene>
    <name evidence="12" type="primary">EPC2</name>
</gene>
<keyword evidence="6 7" id="KW-0539">Nucleus</keyword>
<sequence length="743" mass="83682">MSKLSFRARALDAAKPLPIYRGKDMPDLNDCVSINRAVPQMPTGMEKEEESEHHLQRAISAQQVFREKKESMVIPVPEAESNVNYYNRLYKGEFKQPKQFIHIQPFNLDNEQPDYDMDSEDETLLNRLNRKMEIKPLQFEIMIDRLEKASSNQLVTLQEAKLLLNEDDYLIKAVYDYWVRKRKNCRGPSLIPQIKQEKRDGSTNNDPYVAFRRRTEKMQTRKNRKNDEASYEKMLKLRREFSRAITILEMIKRREKTKRELLHLTLEVVEKRYHLGDYGGEILNEVKINRSEKELYATSATLHNGNHHKVQECKTKVPSPVSEPEEENDPDGPCAFRRRAGCQYYAPRLDQANHSFENSELADLDKLRYRHCLTTLTVPRRCIGFARRRIGRGGRVIMDRISTEHDPVLKQIDPEMLNGFSSSFQTIDFSSNFSRTNASSKHCENRLSLSEILSNIRSCRLQCFQPRILNVQDSDSEECTSRKPGQTVNSKRVSAASVALLNTSKNGISVTGGITEEQFQTHQQQLVQMQRQQLAQLQQKQQSQHSSQQTHPKAQGSSTSDCMSKTLDSASAHFAASAVVSAPVPGRSEATKEQNTGHNNINGVVQPSGTSKTLYSTNMALSSSPGISAVQLVRTVGHTTTNHLIPALCTSSPQTLPMNNSCLTNAVHLSNVSVVSPVNVHINTRTSAPSPTALKLATVAASMDRVPKVTPSSAISSIARENHEPERLGLNGIAETTVAMEVT</sequence>
<dbReference type="InterPro" id="IPR019542">
    <property type="entry name" value="Enhancer_polycomb-like_N"/>
</dbReference>
<evidence type="ECO:0000256" key="2">
    <source>
        <dbReference type="ARBA" id="ARBA00008035"/>
    </source>
</evidence>
<feature type="compositionally biased region" description="Polar residues" evidence="8">
    <location>
        <begin position="593"/>
        <end position="609"/>
    </location>
</feature>
<dbReference type="PANTHER" id="PTHR14898">
    <property type="entry name" value="ENHANCER OF POLYCOMB"/>
    <property type="match status" value="1"/>
</dbReference>
<evidence type="ECO:0000256" key="8">
    <source>
        <dbReference type="SAM" id="MobiDB-lite"/>
    </source>
</evidence>
<dbReference type="GO" id="GO:0006357">
    <property type="term" value="P:regulation of transcription by RNA polymerase II"/>
    <property type="evidence" value="ECO:0007669"/>
    <property type="project" value="InterPro"/>
</dbReference>
<evidence type="ECO:0000259" key="9">
    <source>
        <dbReference type="Pfam" id="PF06752"/>
    </source>
</evidence>
<keyword evidence="4 7" id="KW-0805">Transcription regulation</keyword>
<dbReference type="AlphaFoldDB" id="A0A8B7RSL3"/>
<organism evidence="11 12">
    <name type="scientific">Hipposideros armiger</name>
    <name type="common">Great Himalayan leaf-nosed bat</name>
    <dbReference type="NCBI Taxonomy" id="186990"/>
    <lineage>
        <taxon>Eukaryota</taxon>
        <taxon>Metazoa</taxon>
        <taxon>Chordata</taxon>
        <taxon>Craniata</taxon>
        <taxon>Vertebrata</taxon>
        <taxon>Euteleostomi</taxon>
        <taxon>Mammalia</taxon>
        <taxon>Eutheria</taxon>
        <taxon>Laurasiatheria</taxon>
        <taxon>Chiroptera</taxon>
        <taxon>Yinpterochiroptera</taxon>
        <taxon>Rhinolophoidea</taxon>
        <taxon>Hipposideridae</taxon>
        <taxon>Hipposideros</taxon>
    </lineage>
</organism>
<evidence type="ECO:0000313" key="11">
    <source>
        <dbReference type="Proteomes" id="UP000694851"/>
    </source>
</evidence>
<keyword evidence="5 7" id="KW-0804">Transcription</keyword>
<dbReference type="OrthoDB" id="435275at2759"/>
<dbReference type="InterPro" id="IPR024943">
    <property type="entry name" value="Enhancer_polycomb"/>
</dbReference>
<keyword evidence="3" id="KW-0156">Chromatin regulator</keyword>
<evidence type="ECO:0000256" key="6">
    <source>
        <dbReference type="ARBA" id="ARBA00023242"/>
    </source>
</evidence>
<proteinExistence type="inferred from homology"/>
<evidence type="ECO:0000256" key="1">
    <source>
        <dbReference type="ARBA" id="ARBA00004123"/>
    </source>
</evidence>
<accession>A0A8B7RSL3</accession>
<feature type="domain" description="Enhancer of polycomb C-terminal" evidence="9">
    <location>
        <begin position="514"/>
        <end position="743"/>
    </location>
</feature>